<dbReference type="Gene3D" id="1.25.40.10">
    <property type="entry name" value="Tetratricopeptide repeat domain"/>
    <property type="match status" value="1"/>
</dbReference>
<evidence type="ECO:0000256" key="4">
    <source>
        <dbReference type="SAM" id="Phobius"/>
    </source>
</evidence>
<dbReference type="GO" id="GO:0008270">
    <property type="term" value="F:zinc ion binding"/>
    <property type="evidence" value="ECO:0007669"/>
    <property type="project" value="UniProtKB-KW"/>
</dbReference>
<organism evidence="6 7">
    <name type="scientific">Paraphaeosphaeria sporulosa</name>
    <dbReference type="NCBI Taxonomy" id="1460663"/>
    <lineage>
        <taxon>Eukaryota</taxon>
        <taxon>Fungi</taxon>
        <taxon>Dikarya</taxon>
        <taxon>Ascomycota</taxon>
        <taxon>Pezizomycotina</taxon>
        <taxon>Dothideomycetes</taxon>
        <taxon>Pleosporomycetidae</taxon>
        <taxon>Pleosporales</taxon>
        <taxon>Massarineae</taxon>
        <taxon>Didymosphaeriaceae</taxon>
        <taxon>Paraphaeosphaeria</taxon>
    </lineage>
</organism>
<dbReference type="EMBL" id="KV441555">
    <property type="protein sequence ID" value="OAG03294.1"/>
    <property type="molecule type" value="Genomic_DNA"/>
</dbReference>
<feature type="domain" description="ZZ-type" evidence="5">
    <location>
        <begin position="409"/>
        <end position="453"/>
    </location>
</feature>
<proteinExistence type="predicted"/>
<evidence type="ECO:0000256" key="1">
    <source>
        <dbReference type="ARBA" id="ARBA00022723"/>
    </source>
</evidence>
<keyword evidence="7" id="KW-1185">Reference proteome</keyword>
<dbReference type="InterPro" id="IPR043145">
    <property type="entry name" value="Znf_ZZ_sf"/>
</dbReference>
<evidence type="ECO:0000313" key="7">
    <source>
        <dbReference type="Proteomes" id="UP000077069"/>
    </source>
</evidence>
<keyword evidence="1" id="KW-0479">Metal-binding</keyword>
<accession>A0A177C6B1</accession>
<keyword evidence="4" id="KW-1133">Transmembrane helix</keyword>
<keyword evidence="2" id="KW-0863">Zinc-finger</keyword>
<feature type="transmembrane region" description="Helical" evidence="4">
    <location>
        <begin position="41"/>
        <end position="59"/>
    </location>
</feature>
<dbReference type="Proteomes" id="UP000077069">
    <property type="component" value="Unassembled WGS sequence"/>
</dbReference>
<evidence type="ECO:0000313" key="6">
    <source>
        <dbReference type="EMBL" id="OAG03294.1"/>
    </source>
</evidence>
<dbReference type="InParanoid" id="A0A177C6B1"/>
<dbReference type="GeneID" id="28771482"/>
<reference evidence="6 7" key="1">
    <citation type="submission" date="2016-05" db="EMBL/GenBank/DDBJ databases">
        <title>Comparative analysis of secretome profiles of manganese(II)-oxidizing ascomycete fungi.</title>
        <authorList>
            <consortium name="DOE Joint Genome Institute"/>
            <person name="Zeiner C.A."/>
            <person name="Purvine S.O."/>
            <person name="Zink E.M."/>
            <person name="Wu S."/>
            <person name="Pasa-Tolic L."/>
            <person name="Chaput D.L."/>
            <person name="Haridas S."/>
            <person name="Grigoriev I.V."/>
            <person name="Santelli C.M."/>
            <person name="Hansel C.M."/>
        </authorList>
    </citation>
    <scope>NUCLEOTIDE SEQUENCE [LARGE SCALE GENOMIC DNA]</scope>
    <source>
        <strain evidence="6 7">AP3s5-JAC2a</strain>
    </source>
</reference>
<name>A0A177C6B1_9PLEO</name>
<dbReference type="InterPro" id="IPR000433">
    <property type="entry name" value="Znf_ZZ"/>
</dbReference>
<dbReference type="InterPro" id="IPR011990">
    <property type="entry name" value="TPR-like_helical_dom_sf"/>
</dbReference>
<evidence type="ECO:0000256" key="2">
    <source>
        <dbReference type="ARBA" id="ARBA00022771"/>
    </source>
</evidence>
<dbReference type="SMART" id="SM00291">
    <property type="entry name" value="ZnF_ZZ"/>
    <property type="match status" value="1"/>
</dbReference>
<dbReference type="AlphaFoldDB" id="A0A177C6B1"/>
<keyword evidence="4" id="KW-0472">Membrane</keyword>
<dbReference type="OrthoDB" id="2152551at2759"/>
<gene>
    <name evidence="6" type="ORF">CC84DRAFT_965887</name>
</gene>
<feature type="transmembrane region" description="Helical" evidence="4">
    <location>
        <begin position="6"/>
        <end position="29"/>
    </location>
</feature>
<protein>
    <recommendedName>
        <fullName evidence="5">ZZ-type domain-containing protein</fullName>
    </recommendedName>
</protein>
<dbReference type="SUPFAM" id="SSF57850">
    <property type="entry name" value="RING/U-box"/>
    <property type="match status" value="1"/>
</dbReference>
<sequence length="510" mass="57999">MWKSQLLPILPRAATSLPLLLGLCSIMGVHLPPTIARAGRHARTLAGAVIWLCVLYIAITNIFASWFGAVFWTPYLVLLVWLFRRECKEIRRKRAFDAHLSVEQLAVVLDLRQIVEDVDAHTACKRSWTVYFTWQYWRPRELPPKPSLEEVESALQESEEAVGPYDINIGAALRKLLLASRVQQDMDLERKILERFVQFLEHTKGRDQQVLIQVLARAGQLHFAGEEYTRAAQELSRALDLHRQLELKDAKCRGLMTPYMFMFCKKMLAMAHTMAKDSEAAEALCAELLAELEQKEGMLNTEPLGTQMVRGMLISVYIRRGWKALNSTEGGNPTGTVSRYLRDALSLVAVHPAFYAHNLKQVGRLFIWAGRAGDGDTAFRLSNAIFESGIRSGTPQRNCLCSSTSEVEEHGLRICNACSRQIALGDRWFFCRICVDTDLCAECYAGFGRRQDSEWEDVDKFPRECLAHEFYEVREDEREEEVSVQMWIAETVRRLDAEMSNGDRGSEVSG</sequence>
<dbReference type="RefSeq" id="XP_018033659.1">
    <property type="nucleotide sequence ID" value="XM_018187996.1"/>
</dbReference>
<evidence type="ECO:0000259" key="5">
    <source>
        <dbReference type="SMART" id="SM00291"/>
    </source>
</evidence>
<keyword evidence="4" id="KW-0812">Transmembrane</keyword>
<dbReference type="Gene3D" id="3.30.60.90">
    <property type="match status" value="1"/>
</dbReference>
<keyword evidence="3" id="KW-0862">Zinc</keyword>
<evidence type="ECO:0000256" key="3">
    <source>
        <dbReference type="ARBA" id="ARBA00022833"/>
    </source>
</evidence>